<dbReference type="PROSITE" id="PS00135">
    <property type="entry name" value="TRYPSIN_SER"/>
    <property type="match status" value="1"/>
</dbReference>
<dbReference type="SUPFAM" id="SSF50494">
    <property type="entry name" value="Trypsin-like serine proteases"/>
    <property type="match status" value="1"/>
</dbReference>
<dbReference type="AlphaFoldDB" id="A0AA88KMI3"/>
<dbReference type="Gene3D" id="2.40.10.10">
    <property type="entry name" value="Trypsin-like serine proteases"/>
    <property type="match status" value="1"/>
</dbReference>
<keyword evidence="1" id="KW-0732">Signal</keyword>
<evidence type="ECO:0000256" key="5">
    <source>
        <dbReference type="RuleBase" id="RU363034"/>
    </source>
</evidence>
<proteinExistence type="inferred from homology"/>
<dbReference type="InterPro" id="IPR001314">
    <property type="entry name" value="Peptidase_S1A"/>
</dbReference>
<dbReference type="InterPro" id="IPR001254">
    <property type="entry name" value="Trypsin_dom"/>
</dbReference>
<name>A0AA88KMI3_NAELO</name>
<dbReference type="PANTHER" id="PTHR24252">
    <property type="entry name" value="ACROSIN-RELATED"/>
    <property type="match status" value="1"/>
</dbReference>
<accession>A0AA88KMI3</accession>
<dbReference type="EMBL" id="PYSW02000027">
    <property type="protein sequence ID" value="KAG2381486.1"/>
    <property type="molecule type" value="Genomic_DNA"/>
</dbReference>
<keyword evidence="5" id="KW-0645">Protease</keyword>
<dbReference type="CDD" id="cd00190">
    <property type="entry name" value="Tryp_SPc"/>
    <property type="match status" value="1"/>
</dbReference>
<feature type="domain" description="Peptidase S1" evidence="6">
    <location>
        <begin position="1"/>
        <end position="206"/>
    </location>
</feature>
<evidence type="ECO:0000259" key="6">
    <source>
        <dbReference type="PROSITE" id="PS50240"/>
    </source>
</evidence>
<dbReference type="GeneID" id="68098929"/>
<gene>
    <name evidence="7" type="ORF">C9374_006475</name>
</gene>
<dbReference type="InterPro" id="IPR033116">
    <property type="entry name" value="TRYPSIN_SER"/>
</dbReference>
<evidence type="ECO:0000313" key="7">
    <source>
        <dbReference type="EMBL" id="KAG2381486.1"/>
    </source>
</evidence>
<keyword evidence="2" id="KW-1015">Disulfide bond</keyword>
<reference evidence="7 8" key="1">
    <citation type="journal article" date="2018" name="BMC Genomics">
        <title>The genome of Naegleria lovaniensis, the basis for a comparative approach to unravel pathogenicity factors of the human pathogenic amoeba N. fowleri.</title>
        <authorList>
            <person name="Liechti N."/>
            <person name="Schurch N."/>
            <person name="Bruggmann R."/>
            <person name="Wittwer M."/>
        </authorList>
    </citation>
    <scope>NUCLEOTIDE SEQUENCE [LARGE SCALE GENOMIC DNA]</scope>
    <source>
        <strain evidence="7 8">ATCC 30569</strain>
    </source>
</reference>
<sequence>MVNLRYSGATRCGGTLIAKRWILTAAHCVFGVAESTLSVIMGLDRLSECSDSSLSPSSSSKNCVYGLVKQIHIHPRYDDNLFVNDISLIELENEIPYSSTVQPIVILNSMPNIGDMHLVAGWGYTSSKDQVSDSLQKAHVPYVADSNCIQLLLQMSSAAGQMCAGAGQGVDTCSGDSGGPLFMNLSGLYAQTGLTRLVLSMIMQSF</sequence>
<comment type="similarity">
    <text evidence="4">Belongs to the peptidase S1 family. CLIP subfamily.</text>
</comment>
<dbReference type="PANTHER" id="PTHR24252:SF7">
    <property type="entry name" value="HYALIN"/>
    <property type="match status" value="1"/>
</dbReference>
<evidence type="ECO:0000256" key="4">
    <source>
        <dbReference type="ARBA" id="ARBA00024195"/>
    </source>
</evidence>
<dbReference type="InterPro" id="IPR009003">
    <property type="entry name" value="Peptidase_S1_PA"/>
</dbReference>
<comment type="caution">
    <text evidence="7">The sequence shown here is derived from an EMBL/GenBank/DDBJ whole genome shotgun (WGS) entry which is preliminary data.</text>
</comment>
<evidence type="ECO:0000256" key="3">
    <source>
        <dbReference type="ARBA" id="ARBA00023180"/>
    </source>
</evidence>
<evidence type="ECO:0000256" key="2">
    <source>
        <dbReference type="ARBA" id="ARBA00023157"/>
    </source>
</evidence>
<keyword evidence="5" id="KW-0720">Serine protease</keyword>
<dbReference type="GO" id="GO:0004252">
    <property type="term" value="F:serine-type endopeptidase activity"/>
    <property type="evidence" value="ECO:0007669"/>
    <property type="project" value="InterPro"/>
</dbReference>
<keyword evidence="8" id="KW-1185">Reference proteome</keyword>
<organism evidence="7 8">
    <name type="scientific">Naegleria lovaniensis</name>
    <name type="common">Amoeba</name>
    <dbReference type="NCBI Taxonomy" id="51637"/>
    <lineage>
        <taxon>Eukaryota</taxon>
        <taxon>Discoba</taxon>
        <taxon>Heterolobosea</taxon>
        <taxon>Tetramitia</taxon>
        <taxon>Eutetramitia</taxon>
        <taxon>Vahlkampfiidae</taxon>
        <taxon>Naegleria</taxon>
    </lineage>
</organism>
<dbReference type="GO" id="GO:0006508">
    <property type="term" value="P:proteolysis"/>
    <property type="evidence" value="ECO:0007669"/>
    <property type="project" value="UniProtKB-KW"/>
</dbReference>
<keyword evidence="3" id="KW-0325">Glycoprotein</keyword>
<dbReference type="Pfam" id="PF00089">
    <property type="entry name" value="Trypsin"/>
    <property type="match status" value="1"/>
</dbReference>
<dbReference type="RefSeq" id="XP_044547166.1">
    <property type="nucleotide sequence ID" value="XM_044696339.1"/>
</dbReference>
<dbReference type="InterPro" id="IPR043504">
    <property type="entry name" value="Peptidase_S1_PA_chymotrypsin"/>
</dbReference>
<dbReference type="SMART" id="SM00020">
    <property type="entry name" value="Tryp_SPc"/>
    <property type="match status" value="1"/>
</dbReference>
<evidence type="ECO:0000256" key="1">
    <source>
        <dbReference type="ARBA" id="ARBA00022729"/>
    </source>
</evidence>
<dbReference type="Proteomes" id="UP000816034">
    <property type="component" value="Unassembled WGS sequence"/>
</dbReference>
<keyword evidence="5" id="KW-0378">Hydrolase</keyword>
<dbReference type="PRINTS" id="PR00722">
    <property type="entry name" value="CHYMOTRYPSIN"/>
</dbReference>
<dbReference type="PROSITE" id="PS50240">
    <property type="entry name" value="TRYPSIN_DOM"/>
    <property type="match status" value="1"/>
</dbReference>
<dbReference type="PROSITE" id="PS00134">
    <property type="entry name" value="TRYPSIN_HIS"/>
    <property type="match status" value="1"/>
</dbReference>
<dbReference type="FunFam" id="2.40.10.10:FF:000028">
    <property type="entry name" value="Serine protease easter"/>
    <property type="match status" value="1"/>
</dbReference>
<dbReference type="InterPro" id="IPR018114">
    <property type="entry name" value="TRYPSIN_HIS"/>
</dbReference>
<evidence type="ECO:0000313" key="8">
    <source>
        <dbReference type="Proteomes" id="UP000816034"/>
    </source>
</evidence>
<protein>
    <recommendedName>
        <fullName evidence="6">Peptidase S1 domain-containing protein</fullName>
    </recommendedName>
</protein>